<evidence type="ECO:0000313" key="2">
    <source>
        <dbReference type="Proteomes" id="UP001064048"/>
    </source>
</evidence>
<dbReference type="Proteomes" id="UP001064048">
    <property type="component" value="Chromosome 13"/>
</dbReference>
<evidence type="ECO:0000313" key="1">
    <source>
        <dbReference type="EMBL" id="KAI8420599.1"/>
    </source>
</evidence>
<reference evidence="1 2" key="1">
    <citation type="journal article" date="2022" name="Genome Biol. Evol.">
        <title>The Spruce Budworm Genome: Reconstructing the Evolutionary History of Antifreeze Proteins.</title>
        <authorList>
            <person name="Beliveau C."/>
            <person name="Gagne P."/>
            <person name="Picq S."/>
            <person name="Vernygora O."/>
            <person name="Keeling C.I."/>
            <person name="Pinkney K."/>
            <person name="Doucet D."/>
            <person name="Wen F."/>
            <person name="Johnston J.S."/>
            <person name="Maaroufi H."/>
            <person name="Boyle B."/>
            <person name="Laroche J."/>
            <person name="Dewar K."/>
            <person name="Juretic N."/>
            <person name="Blackburn G."/>
            <person name="Nisole A."/>
            <person name="Brunet B."/>
            <person name="Brandao M."/>
            <person name="Lumley L."/>
            <person name="Duan J."/>
            <person name="Quan G."/>
            <person name="Lucarotti C.J."/>
            <person name="Roe A.D."/>
            <person name="Sperling F.A.H."/>
            <person name="Levesque R.C."/>
            <person name="Cusson M."/>
        </authorList>
    </citation>
    <scope>NUCLEOTIDE SEQUENCE [LARGE SCALE GENOMIC DNA]</scope>
    <source>
        <strain evidence="1">Glfc:IPQL:Cfum</strain>
    </source>
</reference>
<accession>A0ACC0J9A5</accession>
<sequence length="87" mass="9258">MFKLIAVLTILAAVSAAPAPKPVVVYPPSVYHPPVYAPPVYPAPLHYPAPVAVSHVSTLLNHHPVLPYSPYRVLPVPAAPILPAPLF</sequence>
<dbReference type="EMBL" id="CM046113">
    <property type="protein sequence ID" value="KAI8420599.1"/>
    <property type="molecule type" value="Genomic_DNA"/>
</dbReference>
<organism evidence="1 2">
    <name type="scientific">Choristoneura fumiferana</name>
    <name type="common">Spruce budworm moth</name>
    <name type="synonym">Archips fumiferana</name>
    <dbReference type="NCBI Taxonomy" id="7141"/>
    <lineage>
        <taxon>Eukaryota</taxon>
        <taxon>Metazoa</taxon>
        <taxon>Ecdysozoa</taxon>
        <taxon>Arthropoda</taxon>
        <taxon>Hexapoda</taxon>
        <taxon>Insecta</taxon>
        <taxon>Pterygota</taxon>
        <taxon>Neoptera</taxon>
        <taxon>Endopterygota</taxon>
        <taxon>Lepidoptera</taxon>
        <taxon>Glossata</taxon>
        <taxon>Ditrysia</taxon>
        <taxon>Tortricoidea</taxon>
        <taxon>Tortricidae</taxon>
        <taxon>Tortricinae</taxon>
        <taxon>Choristoneura</taxon>
    </lineage>
</organism>
<name>A0ACC0J9A5_CHOFU</name>
<proteinExistence type="predicted"/>
<comment type="caution">
    <text evidence="1">The sequence shown here is derived from an EMBL/GenBank/DDBJ whole genome shotgun (WGS) entry which is preliminary data.</text>
</comment>
<keyword evidence="2" id="KW-1185">Reference proteome</keyword>
<protein>
    <submittedName>
        <fullName evidence="1">Uncharacterized protein</fullName>
    </submittedName>
</protein>
<gene>
    <name evidence="1" type="ORF">MSG28_007846</name>
</gene>